<proteinExistence type="predicted"/>
<evidence type="ECO:0000256" key="1">
    <source>
        <dbReference type="SAM" id="SignalP"/>
    </source>
</evidence>
<accession>A0A8E2F327</accession>
<dbReference type="EMBL" id="KV749399">
    <property type="protein sequence ID" value="OCL09576.1"/>
    <property type="molecule type" value="Genomic_DNA"/>
</dbReference>
<organism evidence="2 3">
    <name type="scientific">Glonium stellatum</name>
    <dbReference type="NCBI Taxonomy" id="574774"/>
    <lineage>
        <taxon>Eukaryota</taxon>
        <taxon>Fungi</taxon>
        <taxon>Dikarya</taxon>
        <taxon>Ascomycota</taxon>
        <taxon>Pezizomycotina</taxon>
        <taxon>Dothideomycetes</taxon>
        <taxon>Pleosporomycetidae</taxon>
        <taxon>Gloniales</taxon>
        <taxon>Gloniaceae</taxon>
        <taxon>Glonium</taxon>
    </lineage>
</organism>
<name>A0A8E2F327_9PEZI</name>
<dbReference type="OrthoDB" id="3923593at2759"/>
<evidence type="ECO:0000313" key="2">
    <source>
        <dbReference type="EMBL" id="OCL09576.1"/>
    </source>
</evidence>
<feature type="chain" id="PRO_5034531311" evidence="1">
    <location>
        <begin position="20"/>
        <end position="122"/>
    </location>
</feature>
<evidence type="ECO:0000313" key="3">
    <source>
        <dbReference type="Proteomes" id="UP000250140"/>
    </source>
</evidence>
<reference evidence="2 3" key="1">
    <citation type="journal article" date="2016" name="Nat. Commun.">
        <title>Ectomycorrhizal ecology is imprinted in the genome of the dominant symbiotic fungus Cenococcum geophilum.</title>
        <authorList>
            <consortium name="DOE Joint Genome Institute"/>
            <person name="Peter M."/>
            <person name="Kohler A."/>
            <person name="Ohm R.A."/>
            <person name="Kuo A."/>
            <person name="Krutzmann J."/>
            <person name="Morin E."/>
            <person name="Arend M."/>
            <person name="Barry K.W."/>
            <person name="Binder M."/>
            <person name="Choi C."/>
            <person name="Clum A."/>
            <person name="Copeland A."/>
            <person name="Grisel N."/>
            <person name="Haridas S."/>
            <person name="Kipfer T."/>
            <person name="LaButti K."/>
            <person name="Lindquist E."/>
            <person name="Lipzen A."/>
            <person name="Maire R."/>
            <person name="Meier B."/>
            <person name="Mihaltcheva S."/>
            <person name="Molinier V."/>
            <person name="Murat C."/>
            <person name="Poggeler S."/>
            <person name="Quandt C.A."/>
            <person name="Sperisen C."/>
            <person name="Tritt A."/>
            <person name="Tisserant E."/>
            <person name="Crous P.W."/>
            <person name="Henrissat B."/>
            <person name="Nehls U."/>
            <person name="Egli S."/>
            <person name="Spatafora J.W."/>
            <person name="Grigoriev I.V."/>
            <person name="Martin F.M."/>
        </authorList>
    </citation>
    <scope>NUCLEOTIDE SEQUENCE [LARGE SCALE GENOMIC DNA]</scope>
    <source>
        <strain evidence="2 3">CBS 207.34</strain>
    </source>
</reference>
<protein>
    <submittedName>
        <fullName evidence="2">Uncharacterized protein</fullName>
    </submittedName>
</protein>
<dbReference type="Proteomes" id="UP000250140">
    <property type="component" value="Unassembled WGS sequence"/>
</dbReference>
<dbReference type="AlphaFoldDB" id="A0A8E2F327"/>
<keyword evidence="1" id="KW-0732">Signal</keyword>
<keyword evidence="3" id="KW-1185">Reference proteome</keyword>
<sequence length="122" mass="13202">MKLFNLVAVLAGTVAAVSALRFPHDGHRRDNNVTIFVDTFEILSTSTVYTTQIVTVTNCASEVTQCPDHSTVVMTSTIPLTTTPCLVYGGTFFIKLLGSKLFHDAKISCPFIVFGGLYIVSP</sequence>
<feature type="signal peptide" evidence="1">
    <location>
        <begin position="1"/>
        <end position="19"/>
    </location>
</feature>
<gene>
    <name evidence="2" type="ORF">AOQ84DRAFT_220643</name>
</gene>